<dbReference type="RefSeq" id="WP_057506028.1">
    <property type="nucleotide sequence ID" value="NZ_LLXS01000018.1"/>
</dbReference>
<protein>
    <submittedName>
        <fullName evidence="2">Uncharacterized protein</fullName>
    </submittedName>
</protein>
<evidence type="ECO:0000256" key="1">
    <source>
        <dbReference type="SAM" id="SignalP"/>
    </source>
</evidence>
<evidence type="ECO:0000313" key="2">
    <source>
        <dbReference type="EMBL" id="KRG42520.1"/>
    </source>
</evidence>
<proteinExistence type="predicted"/>
<dbReference type="EMBL" id="LLXS01000018">
    <property type="protein sequence ID" value="KRG42520.1"/>
    <property type="molecule type" value="Genomic_DNA"/>
</dbReference>
<organism evidence="2 3">
    <name type="scientific">Stenotrophomonas pictorum JCM 9942</name>
    <dbReference type="NCBI Taxonomy" id="1236960"/>
    <lineage>
        <taxon>Bacteria</taxon>
        <taxon>Pseudomonadati</taxon>
        <taxon>Pseudomonadota</taxon>
        <taxon>Gammaproteobacteria</taxon>
        <taxon>Lysobacterales</taxon>
        <taxon>Lysobacteraceae</taxon>
        <taxon>Stenotrophomonas</taxon>
    </lineage>
</organism>
<comment type="caution">
    <text evidence="2">The sequence shown here is derived from an EMBL/GenBank/DDBJ whole genome shotgun (WGS) entry which is preliminary data.</text>
</comment>
<reference evidence="2 3" key="1">
    <citation type="submission" date="2015-10" db="EMBL/GenBank/DDBJ databases">
        <title>Genome sequencing and analysis of members of genus Stenotrophomonas.</title>
        <authorList>
            <person name="Patil P.P."/>
            <person name="Midha S."/>
            <person name="Patil P.B."/>
        </authorList>
    </citation>
    <scope>NUCLEOTIDE SEQUENCE [LARGE SCALE GENOMIC DNA]</scope>
    <source>
        <strain evidence="2 3">JCM 9942</strain>
    </source>
</reference>
<accession>A0A0R0APP5</accession>
<name>A0A0R0APP5_9GAMM</name>
<gene>
    <name evidence="2" type="ORF">ARC78_09190</name>
</gene>
<keyword evidence="1" id="KW-0732">Signal</keyword>
<feature type="signal peptide" evidence="1">
    <location>
        <begin position="1"/>
        <end position="18"/>
    </location>
</feature>
<keyword evidence="3" id="KW-1185">Reference proteome</keyword>
<dbReference type="Proteomes" id="UP000050836">
    <property type="component" value="Unassembled WGS sequence"/>
</dbReference>
<evidence type="ECO:0000313" key="3">
    <source>
        <dbReference type="Proteomes" id="UP000050836"/>
    </source>
</evidence>
<sequence length="158" mass="16903">MPLPATALILLLVTGAAAAGAAAPLAGRFGHAYTATDGETVWTITPHRDGDYRVQQPGKPEAPAAVLDDSQRIAFWQKMDWDTATAAGANCLHWGEPVADSLRDLFDTPPAAAPVLRRSLLCHLPGPQRAQIGWLADNASDWFYYDALSGVMEITPLP</sequence>
<feature type="chain" id="PRO_5006391108" evidence="1">
    <location>
        <begin position="19"/>
        <end position="158"/>
    </location>
</feature>
<dbReference type="AlphaFoldDB" id="A0A0R0APP5"/>